<organism evidence="5 6">
    <name type="scientific">Bacteroides reticulotermitis</name>
    <dbReference type="NCBI Taxonomy" id="1133319"/>
    <lineage>
        <taxon>Bacteria</taxon>
        <taxon>Pseudomonadati</taxon>
        <taxon>Bacteroidota</taxon>
        <taxon>Bacteroidia</taxon>
        <taxon>Bacteroidales</taxon>
        <taxon>Bacteroidaceae</taxon>
        <taxon>Bacteroides</taxon>
    </lineage>
</organism>
<dbReference type="RefSeq" id="WP_244437198.1">
    <property type="nucleotide sequence ID" value="NZ_JACIER010000018.1"/>
</dbReference>
<dbReference type="PANTHER" id="PTHR31339">
    <property type="entry name" value="PECTIN LYASE-RELATED"/>
    <property type="match status" value="1"/>
</dbReference>
<dbReference type="InterPro" id="IPR000743">
    <property type="entry name" value="Glyco_hydro_28"/>
</dbReference>
<sequence length="540" mass="60208">MTSNGKLLSKEKLKYRILFFMLFICLLSSSAMLLKAQEKTIPSINTVGSKAMPSCITPYEKNPFNMPQLYYPVFPENSVNIRDKGAMENKPITVLVNQLISVISKKGGGKLIIPKGKWVSGRIVLKSNVNLYLEAGSEIEFSDNPTDYLPSVFTTHEGIEIMGAGAFIYACGENNIAITGKGHIYGPAMDTPMRKISNSVALIENRFPKKIGERIFDGMEGRHFFAPKVISPINCNNVLIEGITIERCLFWNINPTYCENVIIRGVTVNSKGIPSGDGIDITCCKNVLVEYCTMNCGDDCYALKGGRNGDGMRVGRPTENVIIRHCLAMDGHGGITTGSETAGGIRNVYSNGCMFDGTQIGIRFKTRRPRSGVTEKLYYENFKMTNVRDAFTWDLLGSKQFMGELADRLPLRPITELTPEVKDIHIKDFVIESAKRLIMANGIPELPFNHVVIESGTINTKELIPVMNDFINFTMRNLSIKTDHNVINIIDGQNLLLDNIGFIIPKNKLYINVQGEKVKNIKVRNIQPDIEIKVKKDNNM</sequence>
<dbReference type="GO" id="GO:0004650">
    <property type="term" value="F:polygalacturonase activity"/>
    <property type="evidence" value="ECO:0007669"/>
    <property type="project" value="InterPro"/>
</dbReference>
<dbReference type="SUPFAM" id="SSF51126">
    <property type="entry name" value="Pectin lyase-like"/>
    <property type="match status" value="1"/>
</dbReference>
<evidence type="ECO:0000256" key="1">
    <source>
        <dbReference type="ARBA" id="ARBA00008834"/>
    </source>
</evidence>
<dbReference type="InterPro" id="IPR051801">
    <property type="entry name" value="GH28_Enzymes"/>
</dbReference>
<evidence type="ECO:0000256" key="4">
    <source>
        <dbReference type="RuleBase" id="RU361169"/>
    </source>
</evidence>
<dbReference type="InterPro" id="IPR006626">
    <property type="entry name" value="PbH1"/>
</dbReference>
<gene>
    <name evidence="5" type="ORF">GGR06_003613</name>
</gene>
<dbReference type="Gene3D" id="2.160.20.10">
    <property type="entry name" value="Single-stranded right-handed beta-helix, Pectin lyase-like"/>
    <property type="match status" value="1"/>
</dbReference>
<keyword evidence="6" id="KW-1185">Reference proteome</keyword>
<evidence type="ECO:0000313" key="6">
    <source>
        <dbReference type="Proteomes" id="UP000560658"/>
    </source>
</evidence>
<keyword evidence="2 4" id="KW-0378">Hydrolase</keyword>
<dbReference type="InterPro" id="IPR011050">
    <property type="entry name" value="Pectin_lyase_fold/virulence"/>
</dbReference>
<comment type="caution">
    <text evidence="5">The sequence shown here is derived from an EMBL/GenBank/DDBJ whole genome shotgun (WGS) entry which is preliminary data.</text>
</comment>
<protein>
    <recommendedName>
        <fullName evidence="7">Glycoside hydrolase family 28 protein</fullName>
    </recommendedName>
</protein>
<dbReference type="InterPro" id="IPR012334">
    <property type="entry name" value="Pectin_lyas_fold"/>
</dbReference>
<evidence type="ECO:0000256" key="2">
    <source>
        <dbReference type="ARBA" id="ARBA00022801"/>
    </source>
</evidence>
<dbReference type="SMART" id="SM00710">
    <property type="entry name" value="PbH1"/>
    <property type="match status" value="4"/>
</dbReference>
<keyword evidence="3 4" id="KW-0326">Glycosidase</keyword>
<evidence type="ECO:0000256" key="3">
    <source>
        <dbReference type="ARBA" id="ARBA00023295"/>
    </source>
</evidence>
<comment type="similarity">
    <text evidence="1 4">Belongs to the glycosyl hydrolase 28 family.</text>
</comment>
<dbReference type="Pfam" id="PF00295">
    <property type="entry name" value="Glyco_hydro_28"/>
    <property type="match status" value="1"/>
</dbReference>
<dbReference type="PANTHER" id="PTHR31339:SF9">
    <property type="entry name" value="PLASMIN AND FIBRONECTIN-BINDING PROTEIN A"/>
    <property type="match status" value="1"/>
</dbReference>
<evidence type="ECO:0000313" key="5">
    <source>
        <dbReference type="EMBL" id="MBB4045791.1"/>
    </source>
</evidence>
<reference evidence="5" key="1">
    <citation type="submission" date="2020-08" db="EMBL/GenBank/DDBJ databases">
        <title>Genomic Encyclopedia of Type Strains, Phase IV (KMG-IV): sequencing the most valuable type-strain genomes for metagenomic binning, comparative biology and taxonomic classification.</title>
        <authorList>
            <person name="Goeker M."/>
        </authorList>
    </citation>
    <scope>NUCLEOTIDE SEQUENCE [LARGE SCALE GENOMIC DNA]</scope>
    <source>
        <strain evidence="5">DSM 105720</strain>
    </source>
</reference>
<evidence type="ECO:0008006" key="7">
    <source>
        <dbReference type="Google" id="ProtNLM"/>
    </source>
</evidence>
<proteinExistence type="inferred from homology"/>
<dbReference type="Proteomes" id="UP000560658">
    <property type="component" value="Unassembled WGS sequence"/>
</dbReference>
<name>A0A840D447_9BACE</name>
<dbReference type="AlphaFoldDB" id="A0A840D447"/>
<dbReference type="EMBL" id="JACIER010000018">
    <property type="protein sequence ID" value="MBB4045791.1"/>
    <property type="molecule type" value="Genomic_DNA"/>
</dbReference>
<accession>A0A840D447</accession>
<dbReference type="GO" id="GO:0005975">
    <property type="term" value="P:carbohydrate metabolic process"/>
    <property type="evidence" value="ECO:0007669"/>
    <property type="project" value="InterPro"/>
</dbReference>